<evidence type="ECO:0000256" key="3">
    <source>
        <dbReference type="ARBA" id="ARBA00022729"/>
    </source>
</evidence>
<keyword evidence="4 7" id="KW-0378">Hydrolase</keyword>
<dbReference type="InterPro" id="IPR013189">
    <property type="entry name" value="Glyco_hydro_32_C"/>
</dbReference>
<evidence type="ECO:0000256" key="2">
    <source>
        <dbReference type="ARBA" id="ARBA00012758"/>
    </source>
</evidence>
<accession>A0A4S4BSD4</accession>
<evidence type="ECO:0000259" key="8">
    <source>
        <dbReference type="SMART" id="SM00560"/>
    </source>
</evidence>
<organism evidence="9 10">
    <name type="scientific">Cohnella fermenti</name>
    <dbReference type="NCBI Taxonomy" id="2565925"/>
    <lineage>
        <taxon>Bacteria</taxon>
        <taxon>Bacillati</taxon>
        <taxon>Bacillota</taxon>
        <taxon>Bacilli</taxon>
        <taxon>Bacillales</taxon>
        <taxon>Paenibacillaceae</taxon>
        <taxon>Cohnella</taxon>
    </lineage>
</organism>
<dbReference type="Pfam" id="PF13385">
    <property type="entry name" value="Laminin_G_3"/>
    <property type="match status" value="1"/>
</dbReference>
<dbReference type="PANTHER" id="PTHR43101:SF1">
    <property type="entry name" value="BETA-FRUCTOSIDASE"/>
    <property type="match status" value="1"/>
</dbReference>
<dbReference type="InterPro" id="IPR051214">
    <property type="entry name" value="GH32_Enzymes"/>
</dbReference>
<dbReference type="InterPro" id="IPR013320">
    <property type="entry name" value="ConA-like_dom_sf"/>
</dbReference>
<evidence type="ECO:0000256" key="6">
    <source>
        <dbReference type="ARBA" id="ARBA00023295"/>
    </source>
</evidence>
<dbReference type="Gene3D" id="2.60.120.200">
    <property type="match status" value="1"/>
</dbReference>
<dbReference type="GO" id="GO:0004564">
    <property type="term" value="F:beta-fructofuranosidase activity"/>
    <property type="evidence" value="ECO:0007669"/>
    <property type="project" value="UniProtKB-EC"/>
</dbReference>
<keyword evidence="3" id="KW-0732">Signal</keyword>
<sequence>MHRIGAPDEIARWPFDEGEGDLTRESVSGELHRIAFALAAGRSQPPQPPRWRPGIGGAALVFDGYSTHIRVPGAQLRQPSGGLTISVWVAPGTYDLCAEGRPSTIVNRHDRQRAEGYLLGIGRHGAWTLQLGLAGGWTELWCEPDASVPLNTWSHLAATFDGEAGRLRLYLNGAPAGSLDVPAGSALTPCPADLLIGRNNQAAVLAEAFLMNHFDGWMDELSILDRALSAAQIGALYDEGLARCGGTVPKATARDFILPREMFSRDRHRPQFHVTTPGHWMNEPHAPFYYEGRYHLFYQFNPKGPFFHYLHWGHVVSDDLAHWRDLPPALRPEPDIDPDGVWSGSAALDGNGHPVLFYTAGNNAHVPNQEIGLARPRDAADPELAEWAKRPAPVLTLERGEAVLDEFRDPFVWREDGRWVMLVGAGLAGRGGTALAYVSEDLESWTPCGPFCESSPELYPYLGTAWELPVLLPLPRKGESGPEPSGKHILLISPWGPGARSDIFYWIGRYDAERVRFEPDHAEPRLVDYGDFHFTGPSGMVDPPTGRSLLFTIAQGERTPEIDYDCGWSHGAGIPVSLTLLEDGTLGVAPIAEIARLREEVLIDIGGLSPEAANKQLADIAGDMLEIELTLRGSGRAALAVRRTPDGAEETVLFCDRAKGEIGVDRTRTTLDPSERTRGIQSGPLALGDEPLSLHVLVDRSLIEAYFNGRRCVTTRAYPSRTDAAGLRLYAEDGAIVERLIVRRMGGAFG</sequence>
<dbReference type="OrthoDB" id="9759709at2"/>
<dbReference type="SMART" id="SM00640">
    <property type="entry name" value="Glyco_32"/>
    <property type="match status" value="1"/>
</dbReference>
<keyword evidence="5" id="KW-1015">Disulfide bond</keyword>
<dbReference type="SUPFAM" id="SSF75005">
    <property type="entry name" value="Arabinanase/levansucrase/invertase"/>
    <property type="match status" value="1"/>
</dbReference>
<evidence type="ECO:0000256" key="4">
    <source>
        <dbReference type="ARBA" id="ARBA00022801"/>
    </source>
</evidence>
<dbReference type="InterPro" id="IPR023296">
    <property type="entry name" value="Glyco_hydro_beta-prop_sf"/>
</dbReference>
<dbReference type="EC" id="3.2.1.26" evidence="2"/>
<dbReference type="CDD" id="cd08996">
    <property type="entry name" value="GH32_FFase"/>
    <property type="match status" value="1"/>
</dbReference>
<dbReference type="InterPro" id="IPR013148">
    <property type="entry name" value="Glyco_hydro_32_N"/>
</dbReference>
<evidence type="ECO:0000256" key="7">
    <source>
        <dbReference type="RuleBase" id="RU362110"/>
    </source>
</evidence>
<protein>
    <recommendedName>
        <fullName evidence="2">beta-fructofuranosidase</fullName>
        <ecNumber evidence="2">3.2.1.26</ecNumber>
    </recommendedName>
</protein>
<name>A0A4S4BSD4_9BACL</name>
<dbReference type="PANTHER" id="PTHR43101">
    <property type="entry name" value="BETA-FRUCTOSIDASE"/>
    <property type="match status" value="1"/>
</dbReference>
<dbReference type="Pfam" id="PF08244">
    <property type="entry name" value="Glyco_hydro_32C"/>
    <property type="match status" value="1"/>
</dbReference>
<dbReference type="SMART" id="SM00560">
    <property type="entry name" value="LamGL"/>
    <property type="match status" value="1"/>
</dbReference>
<keyword evidence="6 7" id="KW-0326">Glycosidase</keyword>
<dbReference type="SUPFAM" id="SSF49899">
    <property type="entry name" value="Concanavalin A-like lectins/glucanases"/>
    <property type="match status" value="2"/>
</dbReference>
<gene>
    <name evidence="9" type="ORF">E6C55_21535</name>
</gene>
<dbReference type="AlphaFoldDB" id="A0A4S4BSD4"/>
<dbReference type="EMBL" id="SSOB01000030">
    <property type="protein sequence ID" value="THF75651.1"/>
    <property type="molecule type" value="Genomic_DNA"/>
</dbReference>
<dbReference type="InterPro" id="IPR001362">
    <property type="entry name" value="Glyco_hydro_32"/>
</dbReference>
<feature type="domain" description="LamG-like jellyroll fold" evidence="8">
    <location>
        <begin position="81"/>
        <end position="231"/>
    </location>
</feature>
<comment type="caution">
    <text evidence="9">The sequence shown here is derived from an EMBL/GenBank/DDBJ whole genome shotgun (WGS) entry which is preliminary data.</text>
</comment>
<proteinExistence type="inferred from homology"/>
<comment type="similarity">
    <text evidence="1 7">Belongs to the glycosyl hydrolase 32 family.</text>
</comment>
<dbReference type="Proteomes" id="UP000310636">
    <property type="component" value="Unassembled WGS sequence"/>
</dbReference>
<dbReference type="Gene3D" id="2.115.10.20">
    <property type="entry name" value="Glycosyl hydrolase domain, family 43"/>
    <property type="match status" value="1"/>
</dbReference>
<evidence type="ECO:0000313" key="9">
    <source>
        <dbReference type="EMBL" id="THF75651.1"/>
    </source>
</evidence>
<evidence type="ECO:0000256" key="5">
    <source>
        <dbReference type="ARBA" id="ARBA00023157"/>
    </source>
</evidence>
<dbReference type="GO" id="GO:0005975">
    <property type="term" value="P:carbohydrate metabolic process"/>
    <property type="evidence" value="ECO:0007669"/>
    <property type="project" value="InterPro"/>
</dbReference>
<dbReference type="InterPro" id="IPR006558">
    <property type="entry name" value="LamG-like"/>
</dbReference>
<evidence type="ECO:0000256" key="1">
    <source>
        <dbReference type="ARBA" id="ARBA00009902"/>
    </source>
</evidence>
<evidence type="ECO:0000313" key="10">
    <source>
        <dbReference type="Proteomes" id="UP000310636"/>
    </source>
</evidence>
<dbReference type="Gene3D" id="2.60.120.560">
    <property type="entry name" value="Exo-inulinase, domain 1"/>
    <property type="match status" value="1"/>
</dbReference>
<reference evidence="9 10" key="1">
    <citation type="submission" date="2019-04" db="EMBL/GenBank/DDBJ databases">
        <title>Cohnella sp. nov. isolated from preserved vegetables.</title>
        <authorList>
            <person name="Lin S.-Y."/>
            <person name="Hung M.-H."/>
            <person name="Young C.-C."/>
        </authorList>
    </citation>
    <scope>NUCLEOTIDE SEQUENCE [LARGE SCALE GENOMIC DNA]</scope>
    <source>
        <strain evidence="9 10">CC-MHH1044</strain>
    </source>
</reference>
<dbReference type="Pfam" id="PF00251">
    <property type="entry name" value="Glyco_hydro_32N"/>
    <property type="match status" value="1"/>
</dbReference>
<keyword evidence="10" id="KW-1185">Reference proteome</keyword>